<accession>A0AAV2SE49</accession>
<feature type="domain" description="DRBM" evidence="3">
    <location>
        <begin position="59"/>
        <end position="125"/>
    </location>
</feature>
<dbReference type="GO" id="GO:0003725">
    <property type="term" value="F:double-stranded RNA binding"/>
    <property type="evidence" value="ECO:0007669"/>
    <property type="project" value="TreeGrafter"/>
</dbReference>
<dbReference type="PROSITE" id="PS50137">
    <property type="entry name" value="DS_RBD"/>
    <property type="match status" value="1"/>
</dbReference>
<dbReference type="PANTHER" id="PTHR10910">
    <property type="entry name" value="EUKARYOTE SPECIFIC DSRNA BINDING PROTEIN"/>
    <property type="match status" value="1"/>
</dbReference>
<organism evidence="4 5">
    <name type="scientific">Meganyctiphanes norvegica</name>
    <name type="common">Northern krill</name>
    <name type="synonym">Thysanopoda norvegica</name>
    <dbReference type="NCBI Taxonomy" id="48144"/>
    <lineage>
        <taxon>Eukaryota</taxon>
        <taxon>Metazoa</taxon>
        <taxon>Ecdysozoa</taxon>
        <taxon>Arthropoda</taxon>
        <taxon>Crustacea</taxon>
        <taxon>Multicrustacea</taxon>
        <taxon>Malacostraca</taxon>
        <taxon>Eumalacostraca</taxon>
        <taxon>Eucarida</taxon>
        <taxon>Euphausiacea</taxon>
        <taxon>Euphausiidae</taxon>
        <taxon>Meganyctiphanes</taxon>
    </lineage>
</organism>
<gene>
    <name evidence="4" type="ORF">MNOR_LOCUS36332</name>
</gene>
<feature type="compositionally biased region" description="Polar residues" evidence="2">
    <location>
        <begin position="1"/>
        <end position="16"/>
    </location>
</feature>
<dbReference type="SUPFAM" id="SSF54768">
    <property type="entry name" value="dsRNA-binding domain-like"/>
    <property type="match status" value="1"/>
</dbReference>
<dbReference type="SMART" id="SM00358">
    <property type="entry name" value="DSRM"/>
    <property type="match status" value="1"/>
</dbReference>
<dbReference type="GO" id="GO:0006382">
    <property type="term" value="P:adenosine to inosine editing"/>
    <property type="evidence" value="ECO:0007669"/>
    <property type="project" value="TreeGrafter"/>
</dbReference>
<evidence type="ECO:0000313" key="5">
    <source>
        <dbReference type="Proteomes" id="UP001497623"/>
    </source>
</evidence>
<dbReference type="GO" id="GO:0005737">
    <property type="term" value="C:cytoplasm"/>
    <property type="evidence" value="ECO:0007669"/>
    <property type="project" value="TreeGrafter"/>
</dbReference>
<dbReference type="GO" id="GO:0005730">
    <property type="term" value="C:nucleolus"/>
    <property type="evidence" value="ECO:0007669"/>
    <property type="project" value="TreeGrafter"/>
</dbReference>
<dbReference type="PANTHER" id="PTHR10910:SF62">
    <property type="entry name" value="AT07585P-RELATED"/>
    <property type="match status" value="1"/>
</dbReference>
<evidence type="ECO:0000313" key="4">
    <source>
        <dbReference type="EMBL" id="CAL4188919.1"/>
    </source>
</evidence>
<dbReference type="GO" id="GO:0006396">
    <property type="term" value="P:RNA processing"/>
    <property type="evidence" value="ECO:0007669"/>
    <property type="project" value="TreeGrafter"/>
</dbReference>
<protein>
    <recommendedName>
        <fullName evidence="3">DRBM domain-containing protein</fullName>
    </recommendedName>
</protein>
<evidence type="ECO:0000259" key="3">
    <source>
        <dbReference type="PROSITE" id="PS50137"/>
    </source>
</evidence>
<dbReference type="Gene3D" id="3.30.160.20">
    <property type="match status" value="1"/>
</dbReference>
<dbReference type="Pfam" id="PF00035">
    <property type="entry name" value="dsrm"/>
    <property type="match status" value="1"/>
</dbReference>
<feature type="non-terminal residue" evidence="4">
    <location>
        <position position="1"/>
    </location>
</feature>
<feature type="region of interest" description="Disordered" evidence="2">
    <location>
        <begin position="1"/>
        <end position="73"/>
    </location>
</feature>
<dbReference type="Proteomes" id="UP001497623">
    <property type="component" value="Unassembled WGS sequence"/>
</dbReference>
<dbReference type="EMBL" id="CAXKWB010065493">
    <property type="protein sequence ID" value="CAL4188919.1"/>
    <property type="molecule type" value="Genomic_DNA"/>
</dbReference>
<feature type="non-terminal residue" evidence="4">
    <location>
        <position position="129"/>
    </location>
</feature>
<sequence>GGSKSLRNGQENGSQENGHDGDADHTGGKRRSGENDDHDHRNAYGGGGPNKRRKMGPPQPKNPISTLNELRPGLEYTTESVEGPSHAPVFTVTIDLNGHIFKGTGRNKRQAKHAAAEATLRSFLQVRCF</sequence>
<name>A0AAV2SE49_MEGNR</name>
<dbReference type="AlphaFoldDB" id="A0AAV2SE49"/>
<reference evidence="4 5" key="1">
    <citation type="submission" date="2024-05" db="EMBL/GenBank/DDBJ databases">
        <authorList>
            <person name="Wallberg A."/>
        </authorList>
    </citation>
    <scope>NUCLEOTIDE SEQUENCE [LARGE SCALE GENOMIC DNA]</scope>
</reference>
<evidence type="ECO:0000256" key="2">
    <source>
        <dbReference type="SAM" id="MobiDB-lite"/>
    </source>
</evidence>
<evidence type="ECO:0000256" key="1">
    <source>
        <dbReference type="PROSITE-ProRule" id="PRU00266"/>
    </source>
</evidence>
<proteinExistence type="predicted"/>
<feature type="compositionally biased region" description="Basic and acidic residues" evidence="2">
    <location>
        <begin position="17"/>
        <end position="42"/>
    </location>
</feature>
<comment type="caution">
    <text evidence="4">The sequence shown here is derived from an EMBL/GenBank/DDBJ whole genome shotgun (WGS) entry which is preliminary data.</text>
</comment>
<keyword evidence="1" id="KW-0694">RNA-binding</keyword>
<keyword evidence="5" id="KW-1185">Reference proteome</keyword>
<dbReference type="GO" id="GO:0003726">
    <property type="term" value="F:double-stranded RNA adenosine deaminase activity"/>
    <property type="evidence" value="ECO:0007669"/>
    <property type="project" value="TreeGrafter"/>
</dbReference>
<dbReference type="InterPro" id="IPR014720">
    <property type="entry name" value="dsRBD_dom"/>
</dbReference>
<dbReference type="GO" id="GO:0008251">
    <property type="term" value="F:tRNA-specific adenosine deaminase activity"/>
    <property type="evidence" value="ECO:0007669"/>
    <property type="project" value="TreeGrafter"/>
</dbReference>